<proteinExistence type="predicted"/>
<keyword evidence="2" id="KW-1133">Transmembrane helix</keyword>
<dbReference type="KEGG" id="ccl:Clocl_2448"/>
<dbReference type="HOGENOM" id="CLU_2971285_0_0_9"/>
<sequence length="58" mass="6794">MIQNKYYRKHPRTHTKNSKEKENEENILNLSAFAAAGILAFSFINGMLLGYMWKKSRC</sequence>
<protein>
    <submittedName>
        <fullName evidence="3">Uncharacterized protein</fullName>
    </submittedName>
</protein>
<evidence type="ECO:0000256" key="2">
    <source>
        <dbReference type="SAM" id="Phobius"/>
    </source>
</evidence>
<accession>G8LZT3</accession>
<reference evidence="3 4" key="2">
    <citation type="journal article" date="2012" name="Stand. Genomic Sci.">
        <title>Complete Genome Sequence of Clostridium clariflavum DSM 19732.</title>
        <authorList>
            <person name="Izquierdo J.A."/>
            <person name="Goodwin L."/>
            <person name="Davenport K.W."/>
            <person name="Teshima H."/>
            <person name="Bruce D."/>
            <person name="Detter C."/>
            <person name="Tapia R."/>
            <person name="Han S."/>
            <person name="Land M."/>
            <person name="Hauser L."/>
            <person name="Jeffries C.D."/>
            <person name="Han J."/>
            <person name="Pitluck S."/>
            <person name="Nolan M."/>
            <person name="Chen A."/>
            <person name="Huntemann M."/>
            <person name="Mavromatis K."/>
            <person name="Mikhailova N."/>
            <person name="Liolios K."/>
            <person name="Woyke T."/>
            <person name="Lynd L.R."/>
        </authorList>
    </citation>
    <scope>NUCLEOTIDE SEQUENCE [LARGE SCALE GENOMIC DNA]</scope>
    <source>
        <strain evidence="4">DSM 19732 / NBRC 101661 / EBR45</strain>
    </source>
</reference>
<name>G8LZT3_ACECE</name>
<feature type="region of interest" description="Disordered" evidence="1">
    <location>
        <begin position="1"/>
        <end position="23"/>
    </location>
</feature>
<dbReference type="EMBL" id="CP003065">
    <property type="protein sequence ID" value="AEV69023.1"/>
    <property type="molecule type" value="Genomic_DNA"/>
</dbReference>
<keyword evidence="4" id="KW-1185">Reference proteome</keyword>
<evidence type="ECO:0000256" key="1">
    <source>
        <dbReference type="SAM" id="MobiDB-lite"/>
    </source>
</evidence>
<keyword evidence="2" id="KW-0812">Transmembrane</keyword>
<dbReference type="Proteomes" id="UP000005435">
    <property type="component" value="Chromosome"/>
</dbReference>
<evidence type="ECO:0000313" key="4">
    <source>
        <dbReference type="Proteomes" id="UP000005435"/>
    </source>
</evidence>
<reference evidence="4" key="1">
    <citation type="submission" date="2011-12" db="EMBL/GenBank/DDBJ databases">
        <title>Complete sequence of Clostridium clariflavum DSM 19732.</title>
        <authorList>
            <consortium name="US DOE Joint Genome Institute"/>
            <person name="Lucas S."/>
            <person name="Han J."/>
            <person name="Lapidus A."/>
            <person name="Cheng J.-F."/>
            <person name="Goodwin L."/>
            <person name="Pitluck S."/>
            <person name="Peters L."/>
            <person name="Teshima H."/>
            <person name="Detter J.C."/>
            <person name="Han C."/>
            <person name="Tapia R."/>
            <person name="Land M."/>
            <person name="Hauser L."/>
            <person name="Kyrpides N."/>
            <person name="Ivanova N."/>
            <person name="Pagani I."/>
            <person name="Kitzmiller T."/>
            <person name="Lynd L."/>
            <person name="Izquierdo J."/>
            <person name="Woyke T."/>
        </authorList>
    </citation>
    <scope>NUCLEOTIDE SEQUENCE [LARGE SCALE GENOMIC DNA]</scope>
    <source>
        <strain evidence="4">DSM 19732 / NBRC 101661 / EBR45</strain>
    </source>
</reference>
<dbReference type="AlphaFoldDB" id="G8LZT3"/>
<feature type="transmembrane region" description="Helical" evidence="2">
    <location>
        <begin position="27"/>
        <end position="53"/>
    </location>
</feature>
<keyword evidence="2" id="KW-0472">Membrane</keyword>
<gene>
    <name evidence="3" type="ordered locus">Clocl_2448</name>
</gene>
<feature type="compositionally biased region" description="Basic residues" evidence="1">
    <location>
        <begin position="1"/>
        <end position="16"/>
    </location>
</feature>
<organism evidence="3 4">
    <name type="scientific">Acetivibrio clariflavus (strain DSM 19732 / NBRC 101661 / EBR45)</name>
    <name type="common">Clostridium clariflavum</name>
    <dbReference type="NCBI Taxonomy" id="720554"/>
    <lineage>
        <taxon>Bacteria</taxon>
        <taxon>Bacillati</taxon>
        <taxon>Bacillota</taxon>
        <taxon>Clostridia</taxon>
        <taxon>Eubacteriales</taxon>
        <taxon>Oscillospiraceae</taxon>
        <taxon>Acetivibrio</taxon>
    </lineage>
</organism>
<dbReference type="RefSeq" id="WP_014255591.1">
    <property type="nucleotide sequence ID" value="NC_016627.1"/>
</dbReference>
<dbReference type="eggNOG" id="ENOG502ZDGP">
    <property type="taxonomic scope" value="Bacteria"/>
</dbReference>
<evidence type="ECO:0000313" key="3">
    <source>
        <dbReference type="EMBL" id="AEV69023.1"/>
    </source>
</evidence>